<evidence type="ECO:0000256" key="1">
    <source>
        <dbReference type="ARBA" id="ARBA00008078"/>
    </source>
</evidence>
<comment type="similarity">
    <text evidence="1">Belongs to the tRNA-intron endonuclease family.</text>
</comment>
<keyword evidence="7" id="KW-1185">Reference proteome</keyword>
<dbReference type="OrthoDB" id="10249562at2759"/>
<feature type="domain" description="tRNA intron endonuclease catalytic" evidence="4">
    <location>
        <begin position="139"/>
        <end position="211"/>
    </location>
</feature>
<dbReference type="PANTHER" id="PTHR21227:SF0">
    <property type="entry name" value="TRNA-SPLICING ENDONUCLEASE SUBUNIT SEN2"/>
    <property type="match status" value="1"/>
</dbReference>
<dbReference type="STRING" id="6290.A0A0N4W3N6"/>
<dbReference type="EMBL" id="UZAF01016210">
    <property type="protein sequence ID" value="VDO23234.1"/>
    <property type="molecule type" value="Genomic_DNA"/>
</dbReference>
<dbReference type="GO" id="GO:0000213">
    <property type="term" value="F:tRNA-intron lyase activity"/>
    <property type="evidence" value="ECO:0007669"/>
    <property type="project" value="UniProtKB-EC"/>
</dbReference>
<name>A0A0N4W3N6_HAEPC</name>
<dbReference type="NCBIfam" id="TIGR00324">
    <property type="entry name" value="endA"/>
    <property type="match status" value="1"/>
</dbReference>
<accession>A0A0N4W3N6</accession>
<dbReference type="EC" id="4.6.1.16" evidence="2"/>
<gene>
    <name evidence="6" type="ORF">HPLM_LOCUS4434</name>
</gene>
<dbReference type="Proteomes" id="UP000268014">
    <property type="component" value="Unassembled WGS sequence"/>
</dbReference>
<dbReference type="AlphaFoldDB" id="A0A0N4W3N6"/>
<dbReference type="InterPro" id="IPR011856">
    <property type="entry name" value="tRNA_endonuc-like_dom_sf"/>
</dbReference>
<dbReference type="GO" id="GO:0000214">
    <property type="term" value="C:tRNA-intron endonuclease complex"/>
    <property type="evidence" value="ECO:0007669"/>
    <property type="project" value="TreeGrafter"/>
</dbReference>
<dbReference type="InterPro" id="IPR006678">
    <property type="entry name" value="tRNA_intron_Endonuc_N"/>
</dbReference>
<dbReference type="OMA" id="FVERKMN"/>
<evidence type="ECO:0000259" key="4">
    <source>
        <dbReference type="Pfam" id="PF01974"/>
    </source>
</evidence>
<evidence type="ECO:0000256" key="2">
    <source>
        <dbReference type="ARBA" id="ARBA00012573"/>
    </source>
</evidence>
<feature type="domain" description="tRNA intron endonuclease N-terminal" evidence="5">
    <location>
        <begin position="30"/>
        <end position="128"/>
    </location>
</feature>
<evidence type="ECO:0000313" key="8">
    <source>
        <dbReference type="WBParaSite" id="HPLM_0000444201-mRNA-1"/>
    </source>
</evidence>
<sequence>MNLLRNEKKYGEEDPPEQVPFHVSHAIIYGGSIIVPDERSSSHIYAHGCYGCFLNERAERINHRLLPEVQENNEVVKRLKDAEGTWKDRRPVHERLYLSPEETAFLSIDVNVLKVSENKKELSLDELWLRLKDLGGPSFLKKYVLYRYLRNNGWCVRSGLPYGCEYLIYQGSPISHHAAAGVKMESQIDGHTLIGFNRELTNMKKALIIVTPLVPEGLDTDNYKSADSVDLSMSTSVTMFVERKMNDIKKKEIEEFKRNLKRKADE</sequence>
<dbReference type="PANTHER" id="PTHR21227">
    <property type="entry name" value="TRNA-SPLICING ENDONUCLEASE SUBUNIT SEN2"/>
    <property type="match status" value="1"/>
</dbReference>
<evidence type="ECO:0000259" key="5">
    <source>
        <dbReference type="Pfam" id="PF02778"/>
    </source>
</evidence>
<reference evidence="6 7" key="2">
    <citation type="submission" date="2018-11" db="EMBL/GenBank/DDBJ databases">
        <authorList>
            <consortium name="Pathogen Informatics"/>
        </authorList>
    </citation>
    <scope>NUCLEOTIDE SEQUENCE [LARGE SCALE GENOMIC DNA]</scope>
    <source>
        <strain evidence="6 7">MHpl1</strain>
    </source>
</reference>
<dbReference type="InterPro" id="IPR036167">
    <property type="entry name" value="tRNA_intron_Endo_cat-like_sf"/>
</dbReference>
<dbReference type="InterPro" id="IPR006676">
    <property type="entry name" value="tRNA_splic"/>
</dbReference>
<dbReference type="Gene3D" id="3.40.1350.10">
    <property type="match status" value="1"/>
</dbReference>
<evidence type="ECO:0000313" key="6">
    <source>
        <dbReference type="EMBL" id="VDO23234.1"/>
    </source>
</evidence>
<dbReference type="Gene3D" id="3.40.1170.20">
    <property type="entry name" value="tRNA intron endonuclease, N-terminal domain"/>
    <property type="match status" value="1"/>
</dbReference>
<evidence type="ECO:0000313" key="7">
    <source>
        <dbReference type="Proteomes" id="UP000268014"/>
    </source>
</evidence>
<dbReference type="InterPro" id="IPR006677">
    <property type="entry name" value="tRNA_intron_Endonuc_cat-like"/>
</dbReference>
<dbReference type="GO" id="GO:0000379">
    <property type="term" value="P:tRNA-type intron splice site recognition and cleavage"/>
    <property type="evidence" value="ECO:0007669"/>
    <property type="project" value="TreeGrafter"/>
</dbReference>
<reference evidence="8" key="1">
    <citation type="submission" date="2017-02" db="UniProtKB">
        <authorList>
            <consortium name="WormBaseParasite"/>
        </authorList>
    </citation>
    <scope>IDENTIFICATION</scope>
</reference>
<dbReference type="WBParaSite" id="HPLM_0000444201-mRNA-1">
    <property type="protein sequence ID" value="HPLM_0000444201-mRNA-1"/>
    <property type="gene ID" value="HPLM_0000444201"/>
</dbReference>
<dbReference type="GO" id="GO:0003676">
    <property type="term" value="F:nucleic acid binding"/>
    <property type="evidence" value="ECO:0007669"/>
    <property type="project" value="InterPro"/>
</dbReference>
<protein>
    <recommendedName>
        <fullName evidence="2">tRNA-intron lyase</fullName>
        <ecNumber evidence="2">4.6.1.16</ecNumber>
    </recommendedName>
</protein>
<dbReference type="GO" id="GO:0005737">
    <property type="term" value="C:cytoplasm"/>
    <property type="evidence" value="ECO:0007669"/>
    <property type="project" value="TreeGrafter"/>
</dbReference>
<evidence type="ECO:0000256" key="3">
    <source>
        <dbReference type="ARBA" id="ARBA00034031"/>
    </source>
</evidence>
<dbReference type="SUPFAM" id="SSF53032">
    <property type="entry name" value="tRNA-intron endonuclease catalytic domain-like"/>
    <property type="match status" value="1"/>
</dbReference>
<dbReference type="Pfam" id="PF01974">
    <property type="entry name" value="tRNA_int_endo"/>
    <property type="match status" value="1"/>
</dbReference>
<comment type="catalytic activity">
    <reaction evidence="3">
        <text>pretRNA = a 3'-half-tRNA molecule with a 5'-OH end + a 5'-half-tRNA molecule with a 2',3'-cyclic phosphate end + an intron with a 2',3'-cyclic phosphate and a 5'-hydroxyl terminus.</text>
        <dbReference type="EC" id="4.6.1.16"/>
    </reaction>
</comment>
<dbReference type="Pfam" id="PF02778">
    <property type="entry name" value="tRNA_int_endo_N"/>
    <property type="match status" value="1"/>
</dbReference>
<proteinExistence type="inferred from homology"/>
<dbReference type="CDD" id="cd22363">
    <property type="entry name" value="tRNA-intron_lyase_C"/>
    <property type="match status" value="1"/>
</dbReference>
<organism evidence="8">
    <name type="scientific">Haemonchus placei</name>
    <name type="common">Barber's pole worm</name>
    <dbReference type="NCBI Taxonomy" id="6290"/>
    <lineage>
        <taxon>Eukaryota</taxon>
        <taxon>Metazoa</taxon>
        <taxon>Ecdysozoa</taxon>
        <taxon>Nematoda</taxon>
        <taxon>Chromadorea</taxon>
        <taxon>Rhabditida</taxon>
        <taxon>Rhabditina</taxon>
        <taxon>Rhabditomorpha</taxon>
        <taxon>Strongyloidea</taxon>
        <taxon>Trichostrongylidae</taxon>
        <taxon>Haemonchus</taxon>
    </lineage>
</organism>